<organism evidence="1">
    <name type="scientific">Siphoviridae sp. ctqPo10</name>
    <dbReference type="NCBI Taxonomy" id="2827948"/>
    <lineage>
        <taxon>Viruses</taxon>
        <taxon>Duplodnaviria</taxon>
        <taxon>Heunggongvirae</taxon>
        <taxon>Uroviricota</taxon>
        <taxon>Caudoviricetes</taxon>
    </lineage>
</organism>
<sequence>MIVLIDSLNELNQHNCKSCLISFLNLSYVLFLSSFF</sequence>
<protein>
    <submittedName>
        <fullName evidence="1">Uncharacterized protein</fullName>
    </submittedName>
</protein>
<name>A0A8S5SUU8_9CAUD</name>
<evidence type="ECO:0000313" key="1">
    <source>
        <dbReference type="EMBL" id="DAF54801.1"/>
    </source>
</evidence>
<proteinExistence type="predicted"/>
<reference evidence="1" key="1">
    <citation type="journal article" date="2021" name="Proc. Natl. Acad. Sci. U.S.A.">
        <title>A Catalog of Tens of Thousands of Viruses from Human Metagenomes Reveals Hidden Associations with Chronic Diseases.</title>
        <authorList>
            <person name="Tisza M.J."/>
            <person name="Buck C.B."/>
        </authorList>
    </citation>
    <scope>NUCLEOTIDE SEQUENCE</scope>
    <source>
        <strain evidence="1">CtqPo10</strain>
    </source>
</reference>
<dbReference type="EMBL" id="BK032682">
    <property type="protein sequence ID" value="DAF54801.1"/>
    <property type="molecule type" value="Genomic_DNA"/>
</dbReference>
<accession>A0A8S5SUU8</accession>